<feature type="transmembrane region" description="Helical" evidence="6">
    <location>
        <begin position="21"/>
        <end position="46"/>
    </location>
</feature>
<dbReference type="InterPro" id="IPR050833">
    <property type="entry name" value="Poly_Biosynth_Transport"/>
</dbReference>
<proteinExistence type="predicted"/>
<dbReference type="GO" id="GO:0005886">
    <property type="term" value="C:plasma membrane"/>
    <property type="evidence" value="ECO:0007669"/>
    <property type="project" value="UniProtKB-SubCell"/>
</dbReference>
<feature type="transmembrane region" description="Helical" evidence="6">
    <location>
        <begin position="376"/>
        <end position="393"/>
    </location>
</feature>
<keyword evidence="4 6" id="KW-1133">Transmembrane helix</keyword>
<keyword evidence="3 6" id="KW-0812">Transmembrane</keyword>
<protein>
    <submittedName>
        <fullName evidence="7">Lipopolysaccharide biosynthesis protein</fullName>
    </submittedName>
</protein>
<evidence type="ECO:0000313" key="7">
    <source>
        <dbReference type="EMBL" id="HJA71490.1"/>
    </source>
</evidence>
<evidence type="ECO:0000256" key="2">
    <source>
        <dbReference type="ARBA" id="ARBA00022475"/>
    </source>
</evidence>
<gene>
    <name evidence="7" type="ORF">IAA07_07910</name>
</gene>
<dbReference type="Proteomes" id="UP000823900">
    <property type="component" value="Unassembled WGS sequence"/>
</dbReference>
<reference evidence="7" key="1">
    <citation type="journal article" date="2021" name="PeerJ">
        <title>Extensive microbial diversity within the chicken gut microbiome revealed by metagenomics and culture.</title>
        <authorList>
            <person name="Gilroy R."/>
            <person name="Ravi A."/>
            <person name="Getino M."/>
            <person name="Pursley I."/>
            <person name="Horton D.L."/>
            <person name="Alikhan N.F."/>
            <person name="Baker D."/>
            <person name="Gharbi K."/>
            <person name="Hall N."/>
            <person name="Watson M."/>
            <person name="Adriaenssens E.M."/>
            <person name="Foster-Nyarko E."/>
            <person name="Jarju S."/>
            <person name="Secka A."/>
            <person name="Antonio M."/>
            <person name="Oren A."/>
            <person name="Chaudhuri R.R."/>
            <person name="La Ragione R."/>
            <person name="Hildebrand F."/>
            <person name="Pallen M.J."/>
        </authorList>
    </citation>
    <scope>NUCLEOTIDE SEQUENCE</scope>
    <source>
        <strain evidence="7">CHK178-16964</strain>
    </source>
</reference>
<dbReference type="PANTHER" id="PTHR30250">
    <property type="entry name" value="PST FAMILY PREDICTED COLANIC ACID TRANSPORTER"/>
    <property type="match status" value="1"/>
</dbReference>
<keyword evidence="5 6" id="KW-0472">Membrane</keyword>
<feature type="transmembrane region" description="Helical" evidence="6">
    <location>
        <begin position="303"/>
        <end position="327"/>
    </location>
</feature>
<feature type="transmembrane region" description="Helical" evidence="6">
    <location>
        <begin position="399"/>
        <end position="423"/>
    </location>
</feature>
<comment type="subcellular location">
    <subcellularLocation>
        <location evidence="1">Cell membrane</location>
        <topology evidence="1">Multi-pass membrane protein</topology>
    </subcellularLocation>
</comment>
<dbReference type="AlphaFoldDB" id="A0A9D2HH59"/>
<dbReference type="EMBL" id="DWZA01000068">
    <property type="protein sequence ID" value="HJA71490.1"/>
    <property type="molecule type" value="Genomic_DNA"/>
</dbReference>
<evidence type="ECO:0000256" key="4">
    <source>
        <dbReference type="ARBA" id="ARBA00022989"/>
    </source>
</evidence>
<organism evidence="7 8">
    <name type="scientific">Candidatus Lachnoclostridium stercoravium</name>
    <dbReference type="NCBI Taxonomy" id="2838633"/>
    <lineage>
        <taxon>Bacteria</taxon>
        <taxon>Bacillati</taxon>
        <taxon>Bacillota</taxon>
        <taxon>Clostridia</taxon>
        <taxon>Lachnospirales</taxon>
        <taxon>Lachnospiraceae</taxon>
    </lineage>
</organism>
<name>A0A9D2HH59_9FIRM</name>
<feature type="transmembrane region" description="Helical" evidence="6">
    <location>
        <begin position="260"/>
        <end position="282"/>
    </location>
</feature>
<evidence type="ECO:0000256" key="5">
    <source>
        <dbReference type="ARBA" id="ARBA00023136"/>
    </source>
</evidence>
<feature type="transmembrane region" description="Helical" evidence="6">
    <location>
        <begin position="188"/>
        <end position="207"/>
    </location>
</feature>
<evidence type="ECO:0000256" key="6">
    <source>
        <dbReference type="SAM" id="Phobius"/>
    </source>
</evidence>
<feature type="transmembrane region" description="Helical" evidence="6">
    <location>
        <begin position="228"/>
        <end position="248"/>
    </location>
</feature>
<feature type="transmembrane region" description="Helical" evidence="6">
    <location>
        <begin position="93"/>
        <end position="111"/>
    </location>
</feature>
<sequence>MERFVRTFLLYKGKNLDRQNVIWNTAGSFIYAAASMVLAFIVMRMAGEDDGGIFAMGFSTFGQQVFIVAYFGIRPFQITDGKREYSFGDYLTLRNVTSLAACILAAAYPAWMAAAGVYSPRKAAIIFLLALYKMIDGFADVYESEFQRQGSLYLTGKSNTFRTALSVFVFLVTLGIGKSLLAASLAAVAAQAAGVVIFNFSVVKAGILEHIDQKRAKGAAGRLFSQTWLLFLSVFLDFYIFSAAKYAIDLKLNDAMSGYFNIIFMPTSVIYLMANFIIRPFLTKLTDCWTEGRLDDFKKVGKRIAAIICGLTALAVILTVILGPWALGIMEILLGSGYEGSLTRYRLEFVLIIFGGGLYALANLVYYLLVIMRRQTMIFFVYLAMAAAGWLLSSAMVGALGITGAAACYLILMAGLTAGFTLIQQICLKKAEKKQEEER</sequence>
<evidence type="ECO:0000256" key="3">
    <source>
        <dbReference type="ARBA" id="ARBA00022692"/>
    </source>
</evidence>
<reference evidence="7" key="2">
    <citation type="submission" date="2021-04" db="EMBL/GenBank/DDBJ databases">
        <authorList>
            <person name="Gilroy R."/>
        </authorList>
    </citation>
    <scope>NUCLEOTIDE SEQUENCE</scope>
    <source>
        <strain evidence="7">CHK178-16964</strain>
    </source>
</reference>
<feature type="transmembrane region" description="Helical" evidence="6">
    <location>
        <begin position="347"/>
        <end position="369"/>
    </location>
</feature>
<accession>A0A9D2HH59</accession>
<keyword evidence="2" id="KW-1003">Cell membrane</keyword>
<dbReference type="PANTHER" id="PTHR30250:SF11">
    <property type="entry name" value="O-ANTIGEN TRANSPORTER-RELATED"/>
    <property type="match status" value="1"/>
</dbReference>
<evidence type="ECO:0000313" key="8">
    <source>
        <dbReference type="Proteomes" id="UP000823900"/>
    </source>
</evidence>
<evidence type="ECO:0000256" key="1">
    <source>
        <dbReference type="ARBA" id="ARBA00004651"/>
    </source>
</evidence>
<comment type="caution">
    <text evidence="7">The sequence shown here is derived from an EMBL/GenBank/DDBJ whole genome shotgun (WGS) entry which is preliminary data.</text>
</comment>
<feature type="transmembrane region" description="Helical" evidence="6">
    <location>
        <begin position="52"/>
        <end position="73"/>
    </location>
</feature>